<dbReference type="Pfam" id="PF05786">
    <property type="entry name" value="Cnd2"/>
    <property type="match status" value="1"/>
</dbReference>
<evidence type="ECO:0000256" key="6">
    <source>
        <dbReference type="ARBA" id="ARBA00022490"/>
    </source>
</evidence>
<keyword evidence="7" id="KW-0132">Cell division</keyword>
<keyword evidence="9" id="KW-0226">DNA condensation</keyword>
<evidence type="ECO:0000256" key="8">
    <source>
        <dbReference type="ARBA" id="ARBA00022776"/>
    </source>
</evidence>
<evidence type="ECO:0000256" key="5">
    <source>
        <dbReference type="ARBA" id="ARBA00022454"/>
    </source>
</evidence>
<evidence type="ECO:0000256" key="1">
    <source>
        <dbReference type="ARBA" id="ARBA00004286"/>
    </source>
</evidence>
<evidence type="ECO:0000256" key="3">
    <source>
        <dbReference type="ARBA" id="ARBA00009471"/>
    </source>
</evidence>
<evidence type="ECO:0000256" key="11">
    <source>
        <dbReference type="SAM" id="MobiDB-lite"/>
    </source>
</evidence>
<proteinExistence type="inferred from homology"/>
<evidence type="ECO:0000256" key="10">
    <source>
        <dbReference type="ARBA" id="ARBA00023306"/>
    </source>
</evidence>
<comment type="similarity">
    <text evidence="3">Belongs to the CND2 (condensin subunit 2) family.</text>
</comment>
<name>A0ABR0IUG4_9PEZI</name>
<keyword evidence="5" id="KW-0158">Chromosome</keyword>
<keyword evidence="13" id="KW-1185">Reference proteome</keyword>
<evidence type="ECO:0000256" key="2">
    <source>
        <dbReference type="ARBA" id="ARBA00004496"/>
    </source>
</evidence>
<keyword evidence="10" id="KW-0131">Cell cycle</keyword>
<comment type="caution">
    <text evidence="12">The sequence shown here is derived from an EMBL/GenBank/DDBJ whole genome shotgun (WGS) entry which is preliminary data.</text>
</comment>
<protein>
    <recommendedName>
        <fullName evidence="4">Condensin complex subunit 2</fullName>
    </recommendedName>
</protein>
<dbReference type="PANTHER" id="PTHR13108:SF9">
    <property type="entry name" value="CONDENSIN COMPLEX SUBUNIT 2"/>
    <property type="match status" value="1"/>
</dbReference>
<feature type="compositionally biased region" description="Acidic residues" evidence="11">
    <location>
        <begin position="80"/>
        <end position="93"/>
    </location>
</feature>
<keyword evidence="6" id="KW-0963">Cytoplasm</keyword>
<dbReference type="Proteomes" id="UP001357485">
    <property type="component" value="Unassembled WGS sequence"/>
</dbReference>
<evidence type="ECO:0000313" key="12">
    <source>
        <dbReference type="EMBL" id="KAK5046553.1"/>
    </source>
</evidence>
<evidence type="ECO:0000256" key="7">
    <source>
        <dbReference type="ARBA" id="ARBA00022618"/>
    </source>
</evidence>
<evidence type="ECO:0000256" key="9">
    <source>
        <dbReference type="ARBA" id="ARBA00023067"/>
    </source>
</evidence>
<keyword evidence="8" id="KW-0498">Mitosis</keyword>
<evidence type="ECO:0000313" key="13">
    <source>
        <dbReference type="Proteomes" id="UP001357485"/>
    </source>
</evidence>
<feature type="region of interest" description="Disordered" evidence="11">
    <location>
        <begin position="65"/>
        <end position="110"/>
    </location>
</feature>
<reference evidence="12 13" key="1">
    <citation type="submission" date="2023-08" db="EMBL/GenBank/DDBJ databases">
        <title>Black Yeasts Isolated from many extreme environments.</title>
        <authorList>
            <person name="Coleine C."/>
            <person name="Stajich J.E."/>
            <person name="Selbmann L."/>
        </authorList>
    </citation>
    <scope>NUCLEOTIDE SEQUENCE [LARGE SCALE GENOMIC DNA]</scope>
    <source>
        <strain evidence="12 13">CCFEE 536</strain>
    </source>
</reference>
<organism evidence="12 13">
    <name type="scientific">Cryomyces antarcticus</name>
    <dbReference type="NCBI Taxonomy" id="329879"/>
    <lineage>
        <taxon>Eukaryota</taxon>
        <taxon>Fungi</taxon>
        <taxon>Dikarya</taxon>
        <taxon>Ascomycota</taxon>
        <taxon>Pezizomycotina</taxon>
        <taxon>Dothideomycetes</taxon>
        <taxon>Dothideomycetes incertae sedis</taxon>
        <taxon>Cryomyces</taxon>
    </lineage>
</organism>
<sequence length="110" mass="11957">MATDNKINATNSWNFALIDYFHDMSLLKEGDGVNFQKASCTLDGCVKIYTSRVDSVATETGKLLSGLADSGNKKQKGDNDEGEGDDGEEEEGEDGVKKRTKKKVQGPVEH</sequence>
<dbReference type="InterPro" id="IPR022816">
    <property type="entry name" value="Condensin_barren_su2"/>
</dbReference>
<accession>A0ABR0IUG4</accession>
<evidence type="ECO:0000256" key="4">
    <source>
        <dbReference type="ARBA" id="ARBA00016065"/>
    </source>
</evidence>
<dbReference type="PANTHER" id="PTHR13108">
    <property type="entry name" value="CONDENSIN COMPLEX SUBUNIT 2"/>
    <property type="match status" value="1"/>
</dbReference>
<comment type="subcellular location">
    <subcellularLocation>
        <location evidence="1">Chromosome</location>
    </subcellularLocation>
    <subcellularLocation>
        <location evidence="2">Cytoplasm</location>
    </subcellularLocation>
</comment>
<dbReference type="EMBL" id="JAVRRA010028058">
    <property type="protein sequence ID" value="KAK5046553.1"/>
    <property type="molecule type" value="Genomic_DNA"/>
</dbReference>
<gene>
    <name evidence="12" type="primary">CND2</name>
    <name evidence="12" type="ORF">LTR16_011265</name>
</gene>